<dbReference type="Gene3D" id="3.30.540.10">
    <property type="entry name" value="Fructose-1,6-Bisphosphatase, subunit A, domain 1"/>
    <property type="match status" value="1"/>
</dbReference>
<dbReference type="InterPro" id="IPR033391">
    <property type="entry name" value="FBPase_N"/>
</dbReference>
<dbReference type="PANTHER" id="PTHR11556:SF35">
    <property type="entry name" value="SEDOHEPTULOSE-1,7-BISPHOSPHATASE, CHLOROPLASTIC"/>
    <property type="match status" value="1"/>
</dbReference>
<dbReference type="GO" id="GO:0042132">
    <property type="term" value="F:fructose 1,6-bisphosphate 1-phosphatase activity"/>
    <property type="evidence" value="ECO:0007669"/>
    <property type="project" value="TreeGrafter"/>
</dbReference>
<dbReference type="GO" id="GO:0005737">
    <property type="term" value="C:cytoplasm"/>
    <property type="evidence" value="ECO:0007669"/>
    <property type="project" value="TreeGrafter"/>
</dbReference>
<dbReference type="Pfam" id="PF00316">
    <property type="entry name" value="FBPase"/>
    <property type="match status" value="1"/>
</dbReference>
<dbReference type="GO" id="GO:0005986">
    <property type="term" value="P:sucrose biosynthetic process"/>
    <property type="evidence" value="ECO:0007669"/>
    <property type="project" value="TreeGrafter"/>
</dbReference>
<dbReference type="PANTHER" id="PTHR11556">
    <property type="entry name" value="FRUCTOSE-1,6-BISPHOSPHATASE-RELATED"/>
    <property type="match status" value="1"/>
</dbReference>
<keyword evidence="4" id="KW-0460">Magnesium</keyword>
<evidence type="ECO:0000256" key="7">
    <source>
        <dbReference type="SAM" id="SignalP"/>
    </source>
</evidence>
<evidence type="ECO:0000256" key="2">
    <source>
        <dbReference type="ARBA" id="ARBA00022723"/>
    </source>
</evidence>
<evidence type="ECO:0000259" key="8">
    <source>
        <dbReference type="Pfam" id="PF00316"/>
    </source>
</evidence>
<evidence type="ECO:0000256" key="4">
    <source>
        <dbReference type="ARBA" id="ARBA00022842"/>
    </source>
</evidence>
<keyword evidence="7" id="KW-0732">Signal</keyword>
<keyword evidence="5" id="KW-0119">Carbohydrate metabolism</keyword>
<dbReference type="SUPFAM" id="SSF56655">
    <property type="entry name" value="Carbohydrate phosphatase"/>
    <property type="match status" value="1"/>
</dbReference>
<evidence type="ECO:0000313" key="10">
    <source>
        <dbReference type="EMBL" id="KAG8463637.1"/>
    </source>
</evidence>
<dbReference type="InterPro" id="IPR000146">
    <property type="entry name" value="FBPase_class-1"/>
</dbReference>
<dbReference type="GO" id="GO:0006094">
    <property type="term" value="P:gluconeogenesis"/>
    <property type="evidence" value="ECO:0007669"/>
    <property type="project" value="TreeGrafter"/>
</dbReference>
<dbReference type="Proteomes" id="UP000751190">
    <property type="component" value="Unassembled WGS sequence"/>
</dbReference>
<keyword evidence="2" id="KW-0479">Metal-binding</keyword>
<evidence type="ECO:0000256" key="1">
    <source>
        <dbReference type="ARBA" id="ARBA00010941"/>
    </source>
</evidence>
<comment type="pathway">
    <text evidence="6">Carbohydrate biosynthesis.</text>
</comment>
<evidence type="ECO:0000256" key="6">
    <source>
        <dbReference type="ARBA" id="ARBA00024331"/>
    </source>
</evidence>
<name>A0A8J5XL78_DIALT</name>
<accession>A0A8J5XL78</accession>
<dbReference type="InterPro" id="IPR023079">
    <property type="entry name" value="SBPase"/>
</dbReference>
<dbReference type="EMBL" id="JAGTXO010000015">
    <property type="protein sequence ID" value="KAG8463637.1"/>
    <property type="molecule type" value="Genomic_DNA"/>
</dbReference>
<dbReference type="PRINTS" id="PR01958">
    <property type="entry name" value="S17BPHPHTASE"/>
</dbReference>
<dbReference type="AlphaFoldDB" id="A0A8J5XL78"/>
<protein>
    <recommendedName>
        <fullName evidence="12">Fructose-bisphosphatase</fullName>
    </recommendedName>
</protein>
<comment type="similarity">
    <text evidence="1">Belongs to the FBPase class 1 family.</text>
</comment>
<feature type="domain" description="Fructose-1-6-bisphosphatase class 1 C-terminal" evidence="9">
    <location>
        <begin position="247"/>
        <end position="366"/>
    </location>
</feature>
<keyword evidence="3" id="KW-0378">Hydrolase</keyword>
<proteinExistence type="inferred from homology"/>
<reference evidence="10" key="1">
    <citation type="submission" date="2021-05" db="EMBL/GenBank/DDBJ databases">
        <title>The genome of the haptophyte Pavlova lutheri (Diacronema luteri, Pavlovales) - a model for lipid biosynthesis in eukaryotic algae.</title>
        <authorList>
            <person name="Hulatt C.J."/>
            <person name="Posewitz M.C."/>
        </authorList>
    </citation>
    <scope>NUCLEOTIDE SEQUENCE</scope>
    <source>
        <strain evidence="10">NIVA-4/92</strain>
    </source>
</reference>
<dbReference type="GO" id="GO:0006002">
    <property type="term" value="P:fructose 6-phosphate metabolic process"/>
    <property type="evidence" value="ECO:0007669"/>
    <property type="project" value="TreeGrafter"/>
</dbReference>
<evidence type="ECO:0008006" key="12">
    <source>
        <dbReference type="Google" id="ProtNLM"/>
    </source>
</evidence>
<organism evidence="10 11">
    <name type="scientific">Diacronema lutheri</name>
    <name type="common">Unicellular marine alga</name>
    <name type="synonym">Monochrysis lutheri</name>
    <dbReference type="NCBI Taxonomy" id="2081491"/>
    <lineage>
        <taxon>Eukaryota</taxon>
        <taxon>Haptista</taxon>
        <taxon>Haptophyta</taxon>
        <taxon>Pavlovophyceae</taxon>
        <taxon>Pavlovales</taxon>
        <taxon>Pavlovaceae</taxon>
        <taxon>Diacronema</taxon>
    </lineage>
</organism>
<feature type="domain" description="Fructose-1-6-bisphosphatase class I N-terminal" evidence="8">
    <location>
        <begin position="72"/>
        <end position="230"/>
    </location>
</feature>
<evidence type="ECO:0000256" key="5">
    <source>
        <dbReference type="ARBA" id="ARBA00023277"/>
    </source>
</evidence>
<feature type="signal peptide" evidence="7">
    <location>
        <begin position="1"/>
        <end position="23"/>
    </location>
</feature>
<keyword evidence="11" id="KW-1185">Reference proteome</keyword>
<evidence type="ECO:0000313" key="11">
    <source>
        <dbReference type="Proteomes" id="UP000751190"/>
    </source>
</evidence>
<dbReference type="Gene3D" id="3.40.190.80">
    <property type="match status" value="1"/>
</dbReference>
<dbReference type="GO" id="GO:0046872">
    <property type="term" value="F:metal ion binding"/>
    <property type="evidence" value="ECO:0007669"/>
    <property type="project" value="UniProtKB-KW"/>
</dbReference>
<dbReference type="InterPro" id="IPR044015">
    <property type="entry name" value="FBPase_C_dom"/>
</dbReference>
<evidence type="ECO:0000256" key="3">
    <source>
        <dbReference type="ARBA" id="ARBA00022801"/>
    </source>
</evidence>
<feature type="chain" id="PRO_5035207723" description="Fructose-bisphosphatase" evidence="7">
    <location>
        <begin position="24"/>
        <end position="374"/>
    </location>
</feature>
<sequence length="374" mass="39432">MAARSRSLLRGAALLCVVAAGDSLSAHRVAHGPLGRVVSRHALRARALGMVQLEAKALTLSNWLEDLGNPGLARTLEAIFSSAAEVAGKIRTSSCDSVEGCFNTLGALDDEQFAIDLLANEVMYERLSSAGTVATISSTQDPYEIPIGGRGFSVAFDPLDSAASVDVNFAVGSSWGVWTGSKLTGIKGRDLAAAGLTIYGPRTAMLVATGARAGVDEFVLTDAIDGVWQWVVSNRFETIDEDQPFRRAIFAPGNLRATAGNAGYRELIDFYIERCYHLRYSGGMVPDVLQLVIKGRGIFANPDGGAPAPARIRLLYEAAPAAFVIEKAGGASTDGASSLLDVVVQDTDQRTQVALGSKLEVARFDATVGPAKRA</sequence>
<dbReference type="OrthoDB" id="10256725at2759"/>
<comment type="caution">
    <text evidence="10">The sequence shown here is derived from an EMBL/GenBank/DDBJ whole genome shotgun (WGS) entry which is preliminary data.</text>
</comment>
<dbReference type="Pfam" id="PF18913">
    <property type="entry name" value="FBPase_C"/>
    <property type="match status" value="1"/>
</dbReference>
<dbReference type="GO" id="GO:0030388">
    <property type="term" value="P:fructose 1,6-bisphosphate metabolic process"/>
    <property type="evidence" value="ECO:0007669"/>
    <property type="project" value="TreeGrafter"/>
</dbReference>
<evidence type="ECO:0000259" key="9">
    <source>
        <dbReference type="Pfam" id="PF18913"/>
    </source>
</evidence>
<dbReference type="GO" id="GO:0006000">
    <property type="term" value="P:fructose metabolic process"/>
    <property type="evidence" value="ECO:0007669"/>
    <property type="project" value="TreeGrafter"/>
</dbReference>
<dbReference type="OMA" id="PKCAIGD"/>
<gene>
    <name evidence="10" type="ORF">KFE25_003910</name>
</gene>